<accession>A0ABW1ZH96</accession>
<feature type="signal peptide" evidence="2">
    <location>
        <begin position="1"/>
        <end position="21"/>
    </location>
</feature>
<feature type="compositionally biased region" description="Gly residues" evidence="1">
    <location>
        <begin position="115"/>
        <end position="127"/>
    </location>
</feature>
<evidence type="ECO:0000256" key="2">
    <source>
        <dbReference type="SAM" id="SignalP"/>
    </source>
</evidence>
<dbReference type="Proteomes" id="UP001596317">
    <property type="component" value="Unassembled WGS sequence"/>
</dbReference>
<reference evidence="4" key="1">
    <citation type="journal article" date="2019" name="Int. J. Syst. Evol. Microbiol.">
        <title>The Global Catalogue of Microorganisms (GCM) 10K type strain sequencing project: providing services to taxonomists for standard genome sequencing and annotation.</title>
        <authorList>
            <consortium name="The Broad Institute Genomics Platform"/>
            <consortium name="The Broad Institute Genome Sequencing Center for Infectious Disease"/>
            <person name="Wu L."/>
            <person name="Ma J."/>
        </authorList>
    </citation>
    <scope>NUCLEOTIDE SEQUENCE [LARGE SCALE GENOMIC DNA]</scope>
    <source>
        <strain evidence="4">CCUG 63830</strain>
    </source>
</reference>
<proteinExistence type="predicted"/>
<dbReference type="EMBL" id="JBHSWB010000001">
    <property type="protein sequence ID" value="MFC6659652.1"/>
    <property type="molecule type" value="Genomic_DNA"/>
</dbReference>
<evidence type="ECO:0000313" key="3">
    <source>
        <dbReference type="EMBL" id="MFC6659652.1"/>
    </source>
</evidence>
<gene>
    <name evidence="3" type="ORF">ACFP90_04195</name>
</gene>
<dbReference type="RefSeq" id="WP_224603925.1">
    <property type="nucleotide sequence ID" value="NZ_JAIQXV010000001.1"/>
</dbReference>
<feature type="compositionally biased region" description="Low complexity" evidence="1">
    <location>
        <begin position="31"/>
        <end position="41"/>
    </location>
</feature>
<keyword evidence="2" id="KW-0732">Signal</keyword>
<evidence type="ECO:0000256" key="1">
    <source>
        <dbReference type="SAM" id="MobiDB-lite"/>
    </source>
</evidence>
<keyword evidence="4" id="KW-1185">Reference proteome</keyword>
<feature type="region of interest" description="Disordered" evidence="1">
    <location>
        <begin position="110"/>
        <end position="157"/>
    </location>
</feature>
<comment type="caution">
    <text evidence="3">The sequence shown here is derived from an EMBL/GenBank/DDBJ whole genome shotgun (WGS) entry which is preliminary data.</text>
</comment>
<feature type="chain" id="PRO_5046518200" evidence="2">
    <location>
        <begin position="22"/>
        <end position="157"/>
    </location>
</feature>
<protein>
    <submittedName>
        <fullName evidence="3">Uncharacterized protein</fullName>
    </submittedName>
</protein>
<feature type="region of interest" description="Disordered" evidence="1">
    <location>
        <begin position="31"/>
        <end position="55"/>
    </location>
</feature>
<evidence type="ECO:0000313" key="4">
    <source>
        <dbReference type="Proteomes" id="UP001596317"/>
    </source>
</evidence>
<name>A0ABW1ZH96_9DEIO</name>
<sequence length="157" mass="15469">MKRLPLIALAALPLTAGVVLAGTVTAGAPARSAPAAQAQPQTPQPGPRTPSGTNYGDVYLQKLAATLGVTVDKLRAAAVSAGNATIDQAVKAGDVPSDRAAEMKAHLQDHPLGFGRRGFGGPGGRGGPGHDYDHGPRGALPGSQGQAAPASGTPSGT</sequence>
<organism evidence="3 4">
    <name type="scientific">Deinococcus multiflagellatus</name>
    <dbReference type="NCBI Taxonomy" id="1656887"/>
    <lineage>
        <taxon>Bacteria</taxon>
        <taxon>Thermotogati</taxon>
        <taxon>Deinococcota</taxon>
        <taxon>Deinococci</taxon>
        <taxon>Deinococcales</taxon>
        <taxon>Deinococcaceae</taxon>
        <taxon>Deinococcus</taxon>
    </lineage>
</organism>